<organism evidence="1 2">
    <name type="scientific">Thalassospira xiamenensis</name>
    <dbReference type="NCBI Taxonomy" id="220697"/>
    <lineage>
        <taxon>Bacteria</taxon>
        <taxon>Pseudomonadati</taxon>
        <taxon>Pseudomonadota</taxon>
        <taxon>Alphaproteobacteria</taxon>
        <taxon>Rhodospirillales</taxon>
        <taxon>Thalassospiraceae</taxon>
        <taxon>Thalassospira</taxon>
    </lineage>
</organism>
<dbReference type="Proteomes" id="UP000252266">
    <property type="component" value="Unassembled WGS sequence"/>
</dbReference>
<evidence type="ECO:0000313" key="1">
    <source>
        <dbReference type="EMBL" id="RCK47424.1"/>
    </source>
</evidence>
<evidence type="ECO:0000313" key="2">
    <source>
        <dbReference type="Proteomes" id="UP000252266"/>
    </source>
</evidence>
<gene>
    <name evidence="1" type="ORF">TH44_17280</name>
</gene>
<accession>A0A367X168</accession>
<dbReference type="AlphaFoldDB" id="A0A367X168"/>
<sequence>MPAQGASVNRFCRKTAPVVLIAVNENDKHVMWRWCLLTRPDLDPYVASRSCVPCILLVQWTDHISCSMSWRVFPYDFRALIPKADI</sequence>
<reference evidence="1 2" key="1">
    <citation type="submission" date="2014-07" db="EMBL/GenBank/DDBJ databases">
        <title>Draft genome sequence of Thalassospira xiamenensis IB13.</title>
        <authorList>
            <person name="Lai Q."/>
            <person name="Shao Z."/>
        </authorList>
    </citation>
    <scope>NUCLEOTIDE SEQUENCE [LARGE SCALE GENOMIC DNA]</scope>
    <source>
        <strain evidence="1 2">IB13</strain>
    </source>
</reference>
<comment type="caution">
    <text evidence="1">The sequence shown here is derived from an EMBL/GenBank/DDBJ whole genome shotgun (WGS) entry which is preliminary data.</text>
</comment>
<name>A0A367X168_9PROT</name>
<dbReference type="EMBL" id="JPWJ01000010">
    <property type="protein sequence ID" value="RCK47424.1"/>
    <property type="molecule type" value="Genomic_DNA"/>
</dbReference>
<proteinExistence type="predicted"/>
<protein>
    <submittedName>
        <fullName evidence="1">Uncharacterized protein</fullName>
    </submittedName>
</protein>